<evidence type="ECO:0008006" key="4">
    <source>
        <dbReference type="Google" id="ProtNLM"/>
    </source>
</evidence>
<evidence type="ECO:0000256" key="2">
    <source>
        <dbReference type="ARBA" id="ARBA00023002"/>
    </source>
</evidence>
<dbReference type="SUPFAM" id="SSF51735">
    <property type="entry name" value="NAD(P)-binding Rossmann-fold domains"/>
    <property type="match status" value="1"/>
</dbReference>
<dbReference type="Pfam" id="PF00106">
    <property type="entry name" value="adh_short"/>
    <property type="match status" value="1"/>
</dbReference>
<keyword evidence="2" id="KW-0560">Oxidoreductase</keyword>
<reference evidence="3" key="1">
    <citation type="submission" date="2018-05" db="EMBL/GenBank/DDBJ databases">
        <authorList>
            <person name="Lanie J.A."/>
            <person name="Ng W.-L."/>
            <person name="Kazmierczak K.M."/>
            <person name="Andrzejewski T.M."/>
            <person name="Davidsen T.M."/>
            <person name="Wayne K.J."/>
            <person name="Tettelin H."/>
            <person name="Glass J.I."/>
            <person name="Rusch D."/>
            <person name="Podicherti R."/>
            <person name="Tsui H.-C.T."/>
            <person name="Winkler M.E."/>
        </authorList>
    </citation>
    <scope>NUCLEOTIDE SEQUENCE</scope>
</reference>
<dbReference type="InterPro" id="IPR002347">
    <property type="entry name" value="SDR_fam"/>
</dbReference>
<dbReference type="PANTHER" id="PTHR24321">
    <property type="entry name" value="DEHYDROGENASES, SHORT CHAIN"/>
    <property type="match status" value="1"/>
</dbReference>
<dbReference type="PRINTS" id="PR00081">
    <property type="entry name" value="GDHRDH"/>
</dbReference>
<dbReference type="FunFam" id="3.40.50.720:FF:000084">
    <property type="entry name" value="Short-chain dehydrogenase reductase"/>
    <property type="match status" value="1"/>
</dbReference>
<sequence>MRLEGKVAVVTGGGNGLGRATAQRFAAEGASVVVADVIDDLGEETAQMIVDSGGQASFVHCDAVNASDNHRMAAHALESYGAIDVLVTAAGVSHAGYKSGDHEASVKWFTKRMDYVERPADELLDLDLDDFRQVMAVNLDGTLLAAQACVAPMLEANNGGSIVTIASIAAKHPDAGPIPYVCSKSAVWMLTKKLARLLAPSGIRVNAIGPGYIDTHMTSMIDLFPEDRLTEFFANIPMGRKGIPDEIANTALFLASDEASYFTGEILHPDGGYFTE</sequence>
<dbReference type="PANTHER" id="PTHR24321:SF8">
    <property type="entry name" value="ESTRADIOL 17-BETA-DEHYDROGENASE 8-RELATED"/>
    <property type="match status" value="1"/>
</dbReference>
<comment type="similarity">
    <text evidence="1">Belongs to the short-chain dehydrogenases/reductases (SDR) family.</text>
</comment>
<dbReference type="Gene3D" id="3.40.50.720">
    <property type="entry name" value="NAD(P)-binding Rossmann-like Domain"/>
    <property type="match status" value="1"/>
</dbReference>
<organism evidence="3">
    <name type="scientific">marine metagenome</name>
    <dbReference type="NCBI Taxonomy" id="408172"/>
    <lineage>
        <taxon>unclassified sequences</taxon>
        <taxon>metagenomes</taxon>
        <taxon>ecological metagenomes</taxon>
    </lineage>
</organism>
<proteinExistence type="inferred from homology"/>
<dbReference type="AlphaFoldDB" id="A0A381PJZ0"/>
<name>A0A381PJZ0_9ZZZZ</name>
<protein>
    <recommendedName>
        <fullName evidence="4">Oxidoreductase</fullName>
    </recommendedName>
</protein>
<dbReference type="PRINTS" id="PR00080">
    <property type="entry name" value="SDRFAMILY"/>
</dbReference>
<dbReference type="EMBL" id="UINC01001008">
    <property type="protein sequence ID" value="SUZ67336.1"/>
    <property type="molecule type" value="Genomic_DNA"/>
</dbReference>
<dbReference type="InterPro" id="IPR036291">
    <property type="entry name" value="NAD(P)-bd_dom_sf"/>
</dbReference>
<gene>
    <name evidence="3" type="ORF">METZ01_LOCUS20190</name>
</gene>
<accession>A0A381PJZ0</accession>
<dbReference type="CDD" id="cd05233">
    <property type="entry name" value="SDR_c"/>
    <property type="match status" value="1"/>
</dbReference>
<evidence type="ECO:0000256" key="1">
    <source>
        <dbReference type="ARBA" id="ARBA00006484"/>
    </source>
</evidence>
<dbReference type="GO" id="GO:0016491">
    <property type="term" value="F:oxidoreductase activity"/>
    <property type="evidence" value="ECO:0007669"/>
    <property type="project" value="UniProtKB-KW"/>
</dbReference>
<evidence type="ECO:0000313" key="3">
    <source>
        <dbReference type="EMBL" id="SUZ67336.1"/>
    </source>
</evidence>